<dbReference type="AlphaFoldDB" id="A0A1I7YTQ6"/>
<dbReference type="WBParaSite" id="L893_g19629.t1">
    <property type="protein sequence ID" value="L893_g19629.t1"/>
    <property type="gene ID" value="L893_g19629"/>
</dbReference>
<sequence>MFSHLVLVPYPVYLSSPSCVSGFRPQILVTKVTIFRSRCSRSLALDEYHGISGALQKLESSWLRLHAPAECEWSLLTSFPTRPHSSHQSSAWPSQEPGFRAGL</sequence>
<dbReference type="Proteomes" id="UP000095287">
    <property type="component" value="Unplaced"/>
</dbReference>
<evidence type="ECO:0000313" key="2">
    <source>
        <dbReference type="Proteomes" id="UP000095287"/>
    </source>
</evidence>
<organism evidence="2 3">
    <name type="scientific">Steinernema glaseri</name>
    <dbReference type="NCBI Taxonomy" id="37863"/>
    <lineage>
        <taxon>Eukaryota</taxon>
        <taxon>Metazoa</taxon>
        <taxon>Ecdysozoa</taxon>
        <taxon>Nematoda</taxon>
        <taxon>Chromadorea</taxon>
        <taxon>Rhabditida</taxon>
        <taxon>Tylenchina</taxon>
        <taxon>Panagrolaimomorpha</taxon>
        <taxon>Strongyloidoidea</taxon>
        <taxon>Steinernematidae</taxon>
        <taxon>Steinernema</taxon>
    </lineage>
</organism>
<reference evidence="3" key="1">
    <citation type="submission" date="2016-11" db="UniProtKB">
        <authorList>
            <consortium name="WormBaseParasite"/>
        </authorList>
    </citation>
    <scope>IDENTIFICATION</scope>
</reference>
<evidence type="ECO:0000256" key="1">
    <source>
        <dbReference type="SAM" id="MobiDB-lite"/>
    </source>
</evidence>
<keyword evidence="2" id="KW-1185">Reference proteome</keyword>
<name>A0A1I7YTQ6_9BILA</name>
<proteinExistence type="predicted"/>
<accession>A0A1I7YTQ6</accession>
<evidence type="ECO:0000313" key="3">
    <source>
        <dbReference type="WBParaSite" id="L893_g19629.t1"/>
    </source>
</evidence>
<feature type="region of interest" description="Disordered" evidence="1">
    <location>
        <begin position="80"/>
        <end position="103"/>
    </location>
</feature>
<protein>
    <submittedName>
        <fullName evidence="3">Secreted protein</fullName>
    </submittedName>
</protein>